<evidence type="ECO:0000313" key="8">
    <source>
        <dbReference type="Proteomes" id="UP001438008"/>
    </source>
</evidence>
<dbReference type="InterPro" id="IPR028161">
    <property type="entry name" value="Met8-like"/>
</dbReference>
<dbReference type="InterPro" id="IPR006367">
    <property type="entry name" value="Sirohaem_synthase_N"/>
</dbReference>
<proteinExistence type="predicted"/>
<evidence type="ECO:0000256" key="6">
    <source>
        <dbReference type="ARBA" id="ARBA00047561"/>
    </source>
</evidence>
<dbReference type="Pfam" id="PF13241">
    <property type="entry name" value="NAD_binding_7"/>
    <property type="match status" value="1"/>
</dbReference>
<gene>
    <name evidence="7" type="ORF">WMO29_09805</name>
</gene>
<dbReference type="EMBL" id="JBBMFE010000008">
    <property type="protein sequence ID" value="MEQ2472775.1"/>
    <property type="molecule type" value="Genomic_DNA"/>
</dbReference>
<dbReference type="Proteomes" id="UP001438008">
    <property type="component" value="Unassembled WGS sequence"/>
</dbReference>
<dbReference type="PANTHER" id="PTHR35330">
    <property type="entry name" value="SIROHEME BIOSYNTHESIS PROTEIN MET8"/>
    <property type="match status" value="1"/>
</dbReference>
<organism evidence="7 8">
    <name type="scientific">Laedolimicola intestinihominis</name>
    <dbReference type="NCBI Taxonomy" id="3133166"/>
    <lineage>
        <taxon>Bacteria</taxon>
        <taxon>Bacillati</taxon>
        <taxon>Bacillota</taxon>
        <taxon>Clostridia</taxon>
        <taxon>Lachnospirales</taxon>
        <taxon>Lachnospiraceae</taxon>
        <taxon>Laedolimicola</taxon>
    </lineage>
</organism>
<keyword evidence="4" id="KW-0520">NAD</keyword>
<comment type="catalytic activity">
    <reaction evidence="6">
        <text>precorrin-2 + NAD(+) = sirohydrochlorin + NADH + 2 H(+)</text>
        <dbReference type="Rhea" id="RHEA:15613"/>
        <dbReference type="ChEBI" id="CHEBI:15378"/>
        <dbReference type="ChEBI" id="CHEBI:57540"/>
        <dbReference type="ChEBI" id="CHEBI:57945"/>
        <dbReference type="ChEBI" id="CHEBI:58351"/>
        <dbReference type="ChEBI" id="CHEBI:58827"/>
        <dbReference type="EC" id="1.3.1.76"/>
    </reaction>
</comment>
<dbReference type="InterPro" id="IPR036291">
    <property type="entry name" value="NAD(P)-bd_dom_sf"/>
</dbReference>
<accession>A0ABV1FI82</accession>
<sequence length="154" mass="17008">MSRYFPLFVDLEQKKIVVVGAGRIAERRIQTLLSFEAQITVIAPEASVKIRKLAKEGRLHWQQERWSPEAESFLDGSLFVLAAVDDGAVNKAVFRACRARGIPVNCSDDRTRCDFYFPGIAEGGGVTAGVTAGGTDHRLAREATERIRKCLAEI</sequence>
<reference evidence="7 8" key="1">
    <citation type="submission" date="2024-03" db="EMBL/GenBank/DDBJ databases">
        <title>Human intestinal bacterial collection.</title>
        <authorList>
            <person name="Pauvert C."/>
            <person name="Hitch T.C.A."/>
            <person name="Clavel T."/>
        </authorList>
    </citation>
    <scope>NUCLEOTIDE SEQUENCE [LARGE SCALE GENOMIC DNA]</scope>
    <source>
        <strain evidence="7 8">CLA-AA-H132</strain>
    </source>
</reference>
<keyword evidence="8" id="KW-1185">Reference proteome</keyword>
<dbReference type="PANTHER" id="PTHR35330:SF1">
    <property type="entry name" value="SIROHEME BIOSYNTHESIS PROTEIN MET8"/>
    <property type="match status" value="1"/>
</dbReference>
<protein>
    <recommendedName>
        <fullName evidence="2">precorrin-2 dehydrogenase</fullName>
        <ecNumber evidence="2">1.3.1.76</ecNumber>
    </recommendedName>
</protein>
<keyword evidence="3" id="KW-0560">Oxidoreductase</keyword>
<dbReference type="SUPFAM" id="SSF51735">
    <property type="entry name" value="NAD(P)-binding Rossmann-fold domains"/>
    <property type="match status" value="1"/>
</dbReference>
<name>A0ABV1FI82_9FIRM</name>
<evidence type="ECO:0000313" key="7">
    <source>
        <dbReference type="EMBL" id="MEQ2472775.1"/>
    </source>
</evidence>
<evidence type="ECO:0000256" key="3">
    <source>
        <dbReference type="ARBA" id="ARBA00023002"/>
    </source>
</evidence>
<dbReference type="NCBIfam" id="TIGR01470">
    <property type="entry name" value="cysG_Nterm"/>
    <property type="match status" value="1"/>
</dbReference>
<dbReference type="EC" id="1.3.1.76" evidence="2"/>
<evidence type="ECO:0000256" key="4">
    <source>
        <dbReference type="ARBA" id="ARBA00023027"/>
    </source>
</evidence>
<evidence type="ECO:0000256" key="5">
    <source>
        <dbReference type="ARBA" id="ARBA00023244"/>
    </source>
</evidence>
<dbReference type="RefSeq" id="WP_349164642.1">
    <property type="nucleotide sequence ID" value="NZ_JBBMFE010000008.1"/>
</dbReference>
<comment type="pathway">
    <text evidence="1">Porphyrin-containing compound metabolism; siroheme biosynthesis; sirohydrochlorin from precorrin-2: step 1/1.</text>
</comment>
<comment type="caution">
    <text evidence="7">The sequence shown here is derived from an EMBL/GenBank/DDBJ whole genome shotgun (WGS) entry which is preliminary data.</text>
</comment>
<evidence type="ECO:0000256" key="1">
    <source>
        <dbReference type="ARBA" id="ARBA00005010"/>
    </source>
</evidence>
<evidence type="ECO:0000256" key="2">
    <source>
        <dbReference type="ARBA" id="ARBA00012400"/>
    </source>
</evidence>
<keyword evidence="5" id="KW-0627">Porphyrin biosynthesis</keyword>
<dbReference type="Gene3D" id="3.40.50.720">
    <property type="entry name" value="NAD(P)-binding Rossmann-like Domain"/>
    <property type="match status" value="1"/>
</dbReference>